<dbReference type="SUPFAM" id="SSF48403">
    <property type="entry name" value="Ankyrin repeat"/>
    <property type="match status" value="1"/>
</dbReference>
<reference evidence="3 4" key="1">
    <citation type="journal article" date="2014" name="Genome Announc.">
        <title>Genome Sequence and Methylome of Soil Bacterium Gemmatirosa kalamazoonensis KBS708T, a Member of the Rarely Cultivated Gemmatimonadetes Phylum.</title>
        <authorList>
            <person name="Debruyn J.M."/>
            <person name="Radosevich M."/>
            <person name="Wommack K.E."/>
            <person name="Polson S.W."/>
            <person name="Hauser L.J."/>
            <person name="Fawaz M.N."/>
            <person name="Korlach J."/>
            <person name="Tsai Y.C."/>
        </authorList>
    </citation>
    <scope>NUCLEOTIDE SEQUENCE [LARGE SCALE GENOMIC DNA]</scope>
    <source>
        <strain evidence="3 4">KBS708</strain>
        <plasmid evidence="4">Plasmid 1</plasmid>
    </source>
</reference>
<dbReference type="Gene3D" id="1.10.1780.10">
    <property type="entry name" value="Clp, N-terminal domain"/>
    <property type="match status" value="1"/>
</dbReference>
<dbReference type="RefSeq" id="WP_025414066.1">
    <property type="nucleotide sequence ID" value="NZ_CP007129.1"/>
</dbReference>
<protein>
    <submittedName>
        <fullName evidence="3">Clp domain protein</fullName>
    </submittedName>
</protein>
<dbReference type="InterPro" id="IPR036770">
    <property type="entry name" value="Ankyrin_rpt-contain_sf"/>
</dbReference>
<evidence type="ECO:0000313" key="3">
    <source>
        <dbReference type="EMBL" id="AHG92737.1"/>
    </source>
</evidence>
<dbReference type="AlphaFoldDB" id="W0RQK7"/>
<keyword evidence="4" id="KW-1185">Reference proteome</keyword>
<evidence type="ECO:0000259" key="2">
    <source>
        <dbReference type="PROSITE" id="PS51903"/>
    </source>
</evidence>
<evidence type="ECO:0000313" key="4">
    <source>
        <dbReference type="Proteomes" id="UP000019151"/>
    </source>
</evidence>
<accession>W0RQK7</accession>
<keyword evidence="3" id="KW-0614">Plasmid</keyword>
<dbReference type="PROSITE" id="PS51903">
    <property type="entry name" value="CLP_R"/>
    <property type="match status" value="1"/>
</dbReference>
<name>W0RQK7_9BACT</name>
<evidence type="ECO:0000256" key="1">
    <source>
        <dbReference type="PROSITE-ProRule" id="PRU01251"/>
    </source>
</evidence>
<organism evidence="3 4">
    <name type="scientific">Gemmatirosa kalamazoonensis</name>
    <dbReference type="NCBI Taxonomy" id="861299"/>
    <lineage>
        <taxon>Bacteria</taxon>
        <taxon>Pseudomonadati</taxon>
        <taxon>Gemmatimonadota</taxon>
        <taxon>Gemmatimonadia</taxon>
        <taxon>Gemmatimonadales</taxon>
        <taxon>Gemmatimonadaceae</taxon>
        <taxon>Gemmatirosa</taxon>
    </lineage>
</organism>
<dbReference type="Gene3D" id="1.25.40.20">
    <property type="entry name" value="Ankyrin repeat-containing domain"/>
    <property type="match status" value="2"/>
</dbReference>
<keyword evidence="1" id="KW-0677">Repeat</keyword>
<dbReference type="InterPro" id="IPR004176">
    <property type="entry name" value="Clp_R_N"/>
</dbReference>
<sequence>MSVPRPLPARPSLEYERKEAKALLRRLRAADPRARLADAQLAIAREYGFASWPRLVRYFTDAERERGPGHDVRPRDHYESFVRSLLVEHAQRRQLAARTLAAYVPRLYRRPASEVFAATVTEEEARLATARRHGFPSWDVLIEQASRPPRRRPDWEREPIEHAGQAIAAADLPALQRVVEAHPELLHPSDADVAMGRSLLRSALAHEMRGAPVRHIVEWLATQGFDVRRDLNAQLCGSMYMQPEHVRRLLDRGADPDAVMPNGSTVLEHALILYWNGAAVDVLVGRARPREALWIAAGLGDVPAVRRFLDPAGKPTAAARRVAPPVGLKRSLPTHPDPGDEELLLEAFFVAMLNGRTAVTEYLASRGLDVNTRLWDSPVLNIAAGNAWPPVVACLLRCGADPDLKGYHPTQSAREIARWRLVNNDRDPGVREVAALLGIDADAVLAEHDARRAPPTIDPALQDALALAADDARRLGQTDVRPDNLLFGLLRAGGIALAFFTRASRMDVERFHADVAERVRPATERLDGPALPLHADAQALVDAAVATAVARRREQVQGLHLLHALTRAERSTAAELLARYGSSAEKLREELEKGM</sequence>
<dbReference type="OrthoDB" id="928522at2"/>
<dbReference type="SUPFAM" id="SSF81923">
    <property type="entry name" value="Double Clp-N motif"/>
    <property type="match status" value="1"/>
</dbReference>
<dbReference type="Proteomes" id="UP000019151">
    <property type="component" value="Plasmid 1"/>
</dbReference>
<gene>
    <name evidence="3" type="ORF">J421_5202</name>
</gene>
<dbReference type="InParanoid" id="W0RQK7"/>
<dbReference type="HOGENOM" id="CLU_458398_0_0_0"/>
<dbReference type="KEGG" id="gba:J421_5202"/>
<dbReference type="EMBL" id="CP007129">
    <property type="protein sequence ID" value="AHG92737.1"/>
    <property type="molecule type" value="Genomic_DNA"/>
</dbReference>
<geneLocation type="plasmid" evidence="3 4">
    <name>1</name>
</geneLocation>
<proteinExistence type="predicted"/>
<dbReference type="InterPro" id="IPR036628">
    <property type="entry name" value="Clp_N_dom_sf"/>
</dbReference>
<dbReference type="Pfam" id="PF02861">
    <property type="entry name" value="Clp_N"/>
    <property type="match status" value="1"/>
</dbReference>
<feature type="domain" description="Clp R" evidence="2">
    <location>
        <begin position="454"/>
        <end position="595"/>
    </location>
</feature>